<dbReference type="PANTHER" id="PTHR11088:SF60">
    <property type="entry name" value="TRNA DIMETHYLALLYLTRANSFERASE"/>
    <property type="match status" value="1"/>
</dbReference>
<comment type="caution">
    <text evidence="10">Lacks conserved residue(s) required for the propagation of feature annotation.</text>
</comment>
<evidence type="ECO:0000256" key="4">
    <source>
        <dbReference type="ARBA" id="ARBA00022679"/>
    </source>
</evidence>
<protein>
    <recommendedName>
        <fullName evidence="10">tRNA dimethylallyltransferase</fullName>
        <ecNumber evidence="10">2.5.1.75</ecNumber>
    </recommendedName>
    <alternativeName>
        <fullName evidence="10">Dimethylallyl diphosphate:tRNA dimethylallyltransferase</fullName>
        <shortName evidence="10">DMAPP:tRNA dimethylallyltransferase</shortName>
        <shortName evidence="10">DMATase</shortName>
    </alternativeName>
    <alternativeName>
        <fullName evidence="10">Isopentenyl-diphosphate:tRNA isopentenyltransferase</fullName>
        <shortName evidence="10">IPP transferase</shortName>
        <shortName evidence="10">IPPT</shortName>
        <shortName evidence="10">IPTase</shortName>
    </alternativeName>
</protein>
<feature type="binding site" evidence="10">
    <location>
        <begin position="12"/>
        <end position="19"/>
    </location>
    <ligand>
        <name>ATP</name>
        <dbReference type="ChEBI" id="CHEBI:30616"/>
    </ligand>
</feature>
<comment type="similarity">
    <text evidence="3 10 13">Belongs to the IPP transferase family.</text>
</comment>
<evidence type="ECO:0000256" key="6">
    <source>
        <dbReference type="ARBA" id="ARBA00022741"/>
    </source>
</evidence>
<keyword evidence="4 10" id="KW-0808">Transferase</keyword>
<evidence type="ECO:0000256" key="11">
    <source>
        <dbReference type="RuleBase" id="RU003783"/>
    </source>
</evidence>
<evidence type="ECO:0000313" key="14">
    <source>
        <dbReference type="EMBL" id="BDR58407.1"/>
    </source>
</evidence>
<dbReference type="EC" id="2.5.1.75" evidence="10"/>
<evidence type="ECO:0000256" key="5">
    <source>
        <dbReference type="ARBA" id="ARBA00022694"/>
    </source>
</evidence>
<dbReference type="InterPro" id="IPR018022">
    <property type="entry name" value="IPT"/>
</dbReference>
<dbReference type="Gene3D" id="3.40.50.300">
    <property type="entry name" value="P-loop containing nucleotide triphosphate hydrolases"/>
    <property type="match status" value="1"/>
</dbReference>
<evidence type="ECO:0000313" key="15">
    <source>
        <dbReference type="Proteomes" id="UP001321861"/>
    </source>
</evidence>
<comment type="function">
    <text evidence="2 10 12">Catalyzes the transfer of a dimethylallyl group onto the adenine at position 37 in tRNAs that read codons beginning with uridine, leading to the formation of N6-(dimethylallyl)adenosine (i(6)A).</text>
</comment>
<dbReference type="GO" id="GO:0005524">
    <property type="term" value="F:ATP binding"/>
    <property type="evidence" value="ECO:0007669"/>
    <property type="project" value="UniProtKB-UniRule"/>
</dbReference>
<dbReference type="HAMAP" id="MF_00185">
    <property type="entry name" value="IPP_trans"/>
    <property type="match status" value="1"/>
</dbReference>
<dbReference type="InterPro" id="IPR027417">
    <property type="entry name" value="P-loop_NTPase"/>
</dbReference>
<evidence type="ECO:0000256" key="10">
    <source>
        <dbReference type="HAMAP-Rule" id="MF_00185"/>
    </source>
</evidence>
<dbReference type="NCBIfam" id="TIGR00174">
    <property type="entry name" value="miaA"/>
    <property type="match status" value="1"/>
</dbReference>
<dbReference type="EMBL" id="AP026802">
    <property type="protein sequence ID" value="BDR58407.1"/>
    <property type="molecule type" value="Genomic_DNA"/>
</dbReference>
<evidence type="ECO:0000256" key="2">
    <source>
        <dbReference type="ARBA" id="ARBA00003213"/>
    </source>
</evidence>
<feature type="site" description="Interaction with substrate tRNA" evidence="10">
    <location>
        <position position="99"/>
    </location>
</feature>
<dbReference type="SUPFAM" id="SSF52540">
    <property type="entry name" value="P-loop containing nucleoside triphosphate hydrolases"/>
    <property type="match status" value="2"/>
</dbReference>
<evidence type="ECO:0000256" key="8">
    <source>
        <dbReference type="ARBA" id="ARBA00022842"/>
    </source>
</evidence>
<dbReference type="PANTHER" id="PTHR11088">
    <property type="entry name" value="TRNA DIMETHYLALLYLTRANSFERASE"/>
    <property type="match status" value="1"/>
</dbReference>
<name>A0AAU9DN05_9LACO</name>
<dbReference type="Gene3D" id="1.10.20.140">
    <property type="match status" value="1"/>
</dbReference>
<keyword evidence="8 10" id="KW-0460">Magnesium</keyword>
<evidence type="ECO:0000256" key="3">
    <source>
        <dbReference type="ARBA" id="ARBA00005842"/>
    </source>
</evidence>
<accession>A0AAU9DN05</accession>
<evidence type="ECO:0000256" key="1">
    <source>
        <dbReference type="ARBA" id="ARBA00001946"/>
    </source>
</evidence>
<feature type="region of interest" description="Interaction with substrate tRNA" evidence="10">
    <location>
        <begin position="37"/>
        <end position="40"/>
    </location>
</feature>
<dbReference type="AlphaFoldDB" id="A0AAU9DN05"/>
<keyword evidence="6 10" id="KW-0547">Nucleotide-binding</keyword>
<dbReference type="KEGG" id="xap:XA3_08480"/>
<organism evidence="14 15">
    <name type="scientific">Xylocopilactobacillus apicola</name>
    <dbReference type="NCBI Taxonomy" id="2932184"/>
    <lineage>
        <taxon>Bacteria</taxon>
        <taxon>Bacillati</taxon>
        <taxon>Bacillota</taxon>
        <taxon>Bacilli</taxon>
        <taxon>Lactobacillales</taxon>
        <taxon>Lactobacillaceae</taxon>
        <taxon>Xylocopilactobacillus</taxon>
    </lineage>
</organism>
<keyword evidence="5 10" id="KW-0819">tRNA processing</keyword>
<evidence type="ECO:0000256" key="13">
    <source>
        <dbReference type="RuleBase" id="RU003785"/>
    </source>
</evidence>
<comment type="catalytic activity">
    <reaction evidence="9 10 11">
        <text>adenosine(37) in tRNA + dimethylallyl diphosphate = N(6)-dimethylallyladenosine(37) in tRNA + diphosphate</text>
        <dbReference type="Rhea" id="RHEA:26482"/>
        <dbReference type="Rhea" id="RHEA-COMP:10162"/>
        <dbReference type="Rhea" id="RHEA-COMP:10375"/>
        <dbReference type="ChEBI" id="CHEBI:33019"/>
        <dbReference type="ChEBI" id="CHEBI:57623"/>
        <dbReference type="ChEBI" id="CHEBI:74411"/>
        <dbReference type="ChEBI" id="CHEBI:74415"/>
        <dbReference type="EC" id="2.5.1.75"/>
    </reaction>
</comment>
<dbReference type="InterPro" id="IPR039657">
    <property type="entry name" value="Dimethylallyltransferase"/>
</dbReference>
<comment type="cofactor">
    <cofactor evidence="1 10">
        <name>Mg(2+)</name>
        <dbReference type="ChEBI" id="CHEBI:18420"/>
    </cofactor>
</comment>
<keyword evidence="7 10" id="KW-0067">ATP-binding</keyword>
<dbReference type="RefSeq" id="WP_317636312.1">
    <property type="nucleotide sequence ID" value="NZ_AP026802.1"/>
</dbReference>
<comment type="subunit">
    <text evidence="10">Monomer.</text>
</comment>
<keyword evidence="15" id="KW-1185">Reference proteome</keyword>
<feature type="binding site" evidence="10">
    <location>
        <begin position="14"/>
        <end position="19"/>
    </location>
    <ligand>
        <name>substrate</name>
    </ligand>
</feature>
<reference evidence="14 15" key="1">
    <citation type="journal article" date="2023" name="Microbiol. Spectr.">
        <title>Symbiosis of Carpenter Bees with Uncharacterized Lactic Acid Bacteria Showing NAD Auxotrophy.</title>
        <authorList>
            <person name="Kawasaki S."/>
            <person name="Ozawa K."/>
            <person name="Mori T."/>
            <person name="Yamamoto A."/>
            <person name="Ito M."/>
            <person name="Ohkuma M."/>
            <person name="Sakamoto M."/>
            <person name="Matsutani M."/>
        </authorList>
    </citation>
    <scope>NUCLEOTIDE SEQUENCE [LARGE SCALE GENOMIC DNA]</scope>
    <source>
        <strain evidence="14 15">XA3</strain>
    </source>
</reference>
<evidence type="ECO:0000256" key="9">
    <source>
        <dbReference type="ARBA" id="ARBA00049563"/>
    </source>
</evidence>
<sequence length="302" mass="35118">MKKIKKIIVIVGPTATGKTDLAVRLAEKLNTYIISGDSMQIYRYFKIGTAQPDLSAIDVPYYLVNQIEPTERFSVYDFKQAANEIIDHNSTIPIIAGGTGLYINSFLRNYSLGELEEKQYQDFLMSNENLNLTDLINWLQEIDPTATPYVDLANKRRVLRAIAIKKLTGRSIVDQKESEVEFDPYIIGLNTARNVLYERIEKRVDQMMEQGIVYEAEDVYIHQEDYPLLTKAIAYKEFFPYFAKNCELSASVALLKQKSRNYAKRQLTWFRNKMQVNWYDLSEPDFITQIEHDVMQWLAFLD</sequence>
<dbReference type="GO" id="GO:0006400">
    <property type="term" value="P:tRNA modification"/>
    <property type="evidence" value="ECO:0007669"/>
    <property type="project" value="TreeGrafter"/>
</dbReference>
<evidence type="ECO:0000256" key="7">
    <source>
        <dbReference type="ARBA" id="ARBA00022840"/>
    </source>
</evidence>
<dbReference type="Proteomes" id="UP001321861">
    <property type="component" value="Chromosome"/>
</dbReference>
<evidence type="ECO:0000256" key="12">
    <source>
        <dbReference type="RuleBase" id="RU003784"/>
    </source>
</evidence>
<dbReference type="Pfam" id="PF01715">
    <property type="entry name" value="IPPT"/>
    <property type="match status" value="1"/>
</dbReference>
<dbReference type="GO" id="GO:0052381">
    <property type="term" value="F:tRNA dimethylallyltransferase activity"/>
    <property type="evidence" value="ECO:0007669"/>
    <property type="project" value="UniProtKB-UniRule"/>
</dbReference>
<gene>
    <name evidence="10 14" type="primary">miaA</name>
    <name evidence="14" type="ORF">XA3_08480</name>
</gene>
<proteinExistence type="inferred from homology"/>